<organism evidence="2 3">
    <name type="scientific">Streptomyces wedmorensis</name>
    <dbReference type="NCBI Taxonomy" id="43759"/>
    <lineage>
        <taxon>Bacteria</taxon>
        <taxon>Bacillati</taxon>
        <taxon>Actinomycetota</taxon>
        <taxon>Actinomycetes</taxon>
        <taxon>Kitasatosporales</taxon>
        <taxon>Streptomycetaceae</taxon>
        <taxon>Streptomyces</taxon>
    </lineage>
</organism>
<dbReference type="RefSeq" id="WP_386252814.1">
    <property type="nucleotide sequence ID" value="NZ_JBHTRV010000023.1"/>
</dbReference>
<evidence type="ECO:0000313" key="2">
    <source>
        <dbReference type="EMBL" id="MFE5983304.1"/>
    </source>
</evidence>
<keyword evidence="3" id="KW-1185">Reference proteome</keyword>
<dbReference type="SUPFAM" id="SSF48371">
    <property type="entry name" value="ARM repeat"/>
    <property type="match status" value="1"/>
</dbReference>
<evidence type="ECO:0008006" key="4">
    <source>
        <dbReference type="Google" id="ProtNLM"/>
    </source>
</evidence>
<accession>A0ABW6J370</accession>
<reference evidence="2 3" key="1">
    <citation type="submission" date="2024-09" db="EMBL/GenBank/DDBJ databases">
        <title>The Natural Products Discovery Center: Release of the First 8490 Sequenced Strains for Exploring Actinobacteria Biosynthetic Diversity.</title>
        <authorList>
            <person name="Kalkreuter E."/>
            <person name="Kautsar S.A."/>
            <person name="Yang D."/>
            <person name="Bader C.D."/>
            <person name="Teijaro C.N."/>
            <person name="Fluegel L."/>
            <person name="Davis C.M."/>
            <person name="Simpson J.R."/>
            <person name="Lauterbach L."/>
            <person name="Steele A.D."/>
            <person name="Gui C."/>
            <person name="Meng S."/>
            <person name="Li G."/>
            <person name="Viehrig K."/>
            <person name="Ye F."/>
            <person name="Su P."/>
            <person name="Kiefer A.F."/>
            <person name="Nichols A."/>
            <person name="Cepeda A.J."/>
            <person name="Yan W."/>
            <person name="Fan B."/>
            <person name="Jiang Y."/>
            <person name="Adhikari A."/>
            <person name="Zheng C.-J."/>
            <person name="Schuster L."/>
            <person name="Cowan T.M."/>
            <person name="Smanski M.J."/>
            <person name="Chevrette M.G."/>
            <person name="De Carvalho L.P.S."/>
            <person name="Shen B."/>
        </authorList>
    </citation>
    <scope>NUCLEOTIDE SEQUENCE [LARGE SCALE GENOMIC DNA]</scope>
    <source>
        <strain evidence="2 3">NPDC056472</strain>
    </source>
</reference>
<gene>
    <name evidence="2" type="ORF">ACFQ63_26745</name>
</gene>
<feature type="region of interest" description="Disordered" evidence="1">
    <location>
        <begin position="365"/>
        <end position="405"/>
    </location>
</feature>
<dbReference type="Proteomes" id="UP001600424">
    <property type="component" value="Unassembled WGS sequence"/>
</dbReference>
<dbReference type="InterPro" id="IPR016024">
    <property type="entry name" value="ARM-type_fold"/>
</dbReference>
<protein>
    <recommendedName>
        <fullName evidence="4">HEAT repeat protein</fullName>
    </recommendedName>
</protein>
<evidence type="ECO:0000313" key="3">
    <source>
        <dbReference type="Proteomes" id="UP001600424"/>
    </source>
</evidence>
<name>A0ABW6J370_STRWE</name>
<evidence type="ECO:0000256" key="1">
    <source>
        <dbReference type="SAM" id="MobiDB-lite"/>
    </source>
</evidence>
<comment type="caution">
    <text evidence="2">The sequence shown here is derived from an EMBL/GenBank/DDBJ whole genome shotgun (WGS) entry which is preliminary data.</text>
</comment>
<sequence>MPTTALDDVTDRLSQVLRSSDADAWVDLDRRIRADLRWGRRIPAVHTWFPAAADRGPTAPELAVALCGPDGRTREAALPHVRHSPELLPLVVIRCADWAGPVRVRARAVLRAELPELPPEALGRLTAVALRTGGRLRGDDARELLTAHVRQVSAADTDVLLGNGDRAVRRLAHRIAAERGLLPPARLAAIAAADHDVVVQDLCASAALAAAGDHVDETVLGPLLASRLGRVRAAGVTALRRAGRAGEAEPFLYDRSALVRACARWVLRQAGTDPVPLYRAACAAGDAVPTDAPLGLAECGDRATDAETLWALTGHPRPRVRAGAVAGLRVLDAVRFRRLAPLLADDSPRVVREAARALAPWADHFPTGALLPPPKGAYEEAAREPGTDPRPEAAPDREHRTRGRLALRGIRSLFGHDRHRADG</sequence>
<proteinExistence type="predicted"/>
<dbReference type="EMBL" id="JBHTRV010000023">
    <property type="protein sequence ID" value="MFE5983304.1"/>
    <property type="molecule type" value="Genomic_DNA"/>
</dbReference>
<feature type="compositionally biased region" description="Basic and acidic residues" evidence="1">
    <location>
        <begin position="377"/>
        <end position="399"/>
    </location>
</feature>